<organism evidence="2 3">
    <name type="scientific">Coniochaeta pulveracea</name>
    <dbReference type="NCBI Taxonomy" id="177199"/>
    <lineage>
        <taxon>Eukaryota</taxon>
        <taxon>Fungi</taxon>
        <taxon>Dikarya</taxon>
        <taxon>Ascomycota</taxon>
        <taxon>Pezizomycotina</taxon>
        <taxon>Sordariomycetes</taxon>
        <taxon>Sordariomycetidae</taxon>
        <taxon>Coniochaetales</taxon>
        <taxon>Coniochaetaceae</taxon>
        <taxon>Coniochaeta</taxon>
    </lineage>
</organism>
<sequence>MSSQAPSPLPVKRLEQITADVCESVLGSAEGYDHTKTAGWNQAIIDKILKAVTSELEGEQRYKFAINSTIVQHSVPTAAPTYASTGTSTTDNSTAVSNTEKKKAATGRRGMHSATGGYWNQATDGMWSYKYEGGDDKGFDVVIMLIWIGF</sequence>
<keyword evidence="3" id="KW-1185">Reference proteome</keyword>
<dbReference type="GO" id="GO:0005868">
    <property type="term" value="C:cytoplasmic dynein complex"/>
    <property type="evidence" value="ECO:0007669"/>
    <property type="project" value="TreeGrafter"/>
</dbReference>
<name>A0A420YNK9_9PEZI</name>
<dbReference type="InterPro" id="IPR005334">
    <property type="entry name" value="Tctex-1-like"/>
</dbReference>
<dbReference type="STRING" id="177199.A0A420YNK9"/>
<dbReference type="EMBL" id="QVQW01000001">
    <property type="protein sequence ID" value="RKU49385.1"/>
    <property type="molecule type" value="Genomic_DNA"/>
</dbReference>
<dbReference type="PANTHER" id="PTHR21255:SF4">
    <property type="entry name" value="DYNEIN LIGHT CHAIN TCTEX-TYPE"/>
    <property type="match status" value="1"/>
</dbReference>
<feature type="compositionally biased region" description="Polar residues" evidence="1">
    <location>
        <begin position="82"/>
        <end position="98"/>
    </location>
</feature>
<feature type="region of interest" description="Disordered" evidence="1">
    <location>
        <begin position="82"/>
        <end position="110"/>
    </location>
</feature>
<dbReference type="Gene3D" id="3.30.1140.40">
    <property type="entry name" value="Tctex-1"/>
    <property type="match status" value="1"/>
</dbReference>
<evidence type="ECO:0000256" key="1">
    <source>
        <dbReference type="SAM" id="MobiDB-lite"/>
    </source>
</evidence>
<dbReference type="AlphaFoldDB" id="A0A420YNK9"/>
<dbReference type="Proteomes" id="UP000275385">
    <property type="component" value="Unassembled WGS sequence"/>
</dbReference>
<comment type="caution">
    <text evidence="2">The sequence shown here is derived from an EMBL/GenBank/DDBJ whole genome shotgun (WGS) entry which is preliminary data.</text>
</comment>
<gene>
    <name evidence="2" type="ORF">DL546_004415</name>
</gene>
<proteinExistence type="predicted"/>
<accession>A0A420YNK9</accession>
<dbReference type="GO" id="GO:0007018">
    <property type="term" value="P:microtubule-based movement"/>
    <property type="evidence" value="ECO:0007669"/>
    <property type="project" value="TreeGrafter"/>
</dbReference>
<evidence type="ECO:0000313" key="2">
    <source>
        <dbReference type="EMBL" id="RKU49385.1"/>
    </source>
</evidence>
<dbReference type="CDD" id="cd21456">
    <property type="entry name" value="DLC-like_SpDlc1-like"/>
    <property type="match status" value="1"/>
</dbReference>
<evidence type="ECO:0008006" key="4">
    <source>
        <dbReference type="Google" id="ProtNLM"/>
    </source>
</evidence>
<dbReference type="InterPro" id="IPR038586">
    <property type="entry name" value="Tctex-1-like_sf"/>
</dbReference>
<dbReference type="PANTHER" id="PTHR21255">
    <property type="entry name" value="T-COMPLEX-ASSOCIATED-TESTIS-EXPRESSED 1/ DYNEIN LIGHT CHAIN"/>
    <property type="match status" value="1"/>
</dbReference>
<protein>
    <recommendedName>
        <fullName evidence="4">Topoisomerase I damage affected protein 2</fullName>
    </recommendedName>
</protein>
<evidence type="ECO:0000313" key="3">
    <source>
        <dbReference type="Proteomes" id="UP000275385"/>
    </source>
</evidence>
<dbReference type="OrthoDB" id="10059120at2759"/>
<reference evidence="2 3" key="1">
    <citation type="submission" date="2018-08" db="EMBL/GenBank/DDBJ databases">
        <title>Draft genome of the lignicolous fungus Coniochaeta pulveracea.</title>
        <authorList>
            <person name="Borstlap C.J."/>
            <person name="De Witt R.N."/>
            <person name="Botha A."/>
            <person name="Volschenk H."/>
        </authorList>
    </citation>
    <scope>NUCLEOTIDE SEQUENCE [LARGE SCALE GENOMIC DNA]</scope>
    <source>
        <strain evidence="2 3">CAB683</strain>
    </source>
</reference>
<dbReference type="GO" id="GO:0045505">
    <property type="term" value="F:dynein intermediate chain binding"/>
    <property type="evidence" value="ECO:0007669"/>
    <property type="project" value="TreeGrafter"/>
</dbReference>
<dbReference type="Pfam" id="PF03645">
    <property type="entry name" value="Tctex-1"/>
    <property type="match status" value="1"/>
</dbReference>
<dbReference type="GO" id="GO:0005737">
    <property type="term" value="C:cytoplasm"/>
    <property type="evidence" value="ECO:0007669"/>
    <property type="project" value="TreeGrafter"/>
</dbReference>